<sequence>MAPDRFQEQFDQIQRAMADIPLSAGPDDAPEFLYEKGYVLARDEEAHLVVDAVADRFRETPGRERLVRRAGPEVNPGGVSRIQVGDPGEGGGWSDRNVSDALRVMRDQEHRAGRRLVSRNHMVSIAVNCCPGDEPVPRALPRNPEVVQNALSPGNPVSILVIDTGLVKDYKAYWEEGSSIEGDLNRGGGSIGGDGRVDPIDDRGILKQYVGHGTFIAGLVAAVAPNTRITVRNTLQNAGAISEYALGGKLFEAVSGGWPDIISLSAGTPNGCHSTLKGLEPFMEALRAQDRTLLVAAAGNNSSATPFWPAAYAALPGYEDAVVSVGALRGDGEFGACFSNHGSWVKVYAPGEGLVSTFTGIQEPVRYEYQHSTYDACRYGFSYACTCQRPKHVGALSEKRHPTPADVETTRFEGLAQWSGTSFATPLVVGMIADYMTANKETDPRAAARELFTANTGFAEVRGACVPALRPTTWSPTPVVKLPSRS</sequence>
<dbReference type="AlphaFoldDB" id="A0A239NYC7"/>
<dbReference type="PRINTS" id="PR00723">
    <property type="entry name" value="SUBTILISIN"/>
</dbReference>
<evidence type="ECO:0000256" key="6">
    <source>
        <dbReference type="SAM" id="MobiDB-lite"/>
    </source>
</evidence>
<dbReference type="Pfam" id="PF00082">
    <property type="entry name" value="Peptidase_S8"/>
    <property type="match status" value="1"/>
</dbReference>
<keyword evidence="2 5" id="KW-0645">Protease</keyword>
<dbReference type="Gene3D" id="3.40.50.200">
    <property type="entry name" value="Peptidase S8/S53 domain"/>
    <property type="match status" value="1"/>
</dbReference>
<evidence type="ECO:0000259" key="7">
    <source>
        <dbReference type="Pfam" id="PF00082"/>
    </source>
</evidence>
<accession>A0A239NYC7</accession>
<dbReference type="SUPFAM" id="SSF52743">
    <property type="entry name" value="Subtilisin-like"/>
    <property type="match status" value="1"/>
</dbReference>
<reference evidence="8 9" key="1">
    <citation type="submission" date="2017-06" db="EMBL/GenBank/DDBJ databases">
        <authorList>
            <person name="Kim H.J."/>
            <person name="Triplett B.A."/>
        </authorList>
    </citation>
    <scope>NUCLEOTIDE SEQUENCE [LARGE SCALE GENOMIC DNA]</scope>
    <source>
        <strain evidence="8 9">CGMCC 4.2132</strain>
    </source>
</reference>
<dbReference type="InterPro" id="IPR023828">
    <property type="entry name" value="Peptidase_S8_Ser-AS"/>
</dbReference>
<evidence type="ECO:0000256" key="4">
    <source>
        <dbReference type="ARBA" id="ARBA00022825"/>
    </source>
</evidence>
<feature type="active site" description="Charge relay system" evidence="5">
    <location>
        <position position="212"/>
    </location>
</feature>
<dbReference type="PROSITE" id="PS00138">
    <property type="entry name" value="SUBTILASE_SER"/>
    <property type="match status" value="1"/>
</dbReference>
<evidence type="ECO:0000256" key="2">
    <source>
        <dbReference type="ARBA" id="ARBA00022670"/>
    </source>
</evidence>
<feature type="region of interest" description="Disordered" evidence="6">
    <location>
        <begin position="70"/>
        <end position="95"/>
    </location>
</feature>
<dbReference type="InterPro" id="IPR000209">
    <property type="entry name" value="Peptidase_S8/S53_dom"/>
</dbReference>
<protein>
    <submittedName>
        <fullName evidence="8">Subtilase family protein</fullName>
    </submittedName>
</protein>
<dbReference type="OrthoDB" id="5177045at2"/>
<dbReference type="InterPro" id="IPR015500">
    <property type="entry name" value="Peptidase_S8_subtilisin-rel"/>
</dbReference>
<evidence type="ECO:0000256" key="5">
    <source>
        <dbReference type="PROSITE-ProRule" id="PRU01240"/>
    </source>
</evidence>
<dbReference type="GO" id="GO:0006508">
    <property type="term" value="P:proteolysis"/>
    <property type="evidence" value="ECO:0007669"/>
    <property type="project" value="UniProtKB-KW"/>
</dbReference>
<feature type="active site" description="Charge relay system" evidence="5">
    <location>
        <position position="163"/>
    </location>
</feature>
<dbReference type="InterPro" id="IPR036852">
    <property type="entry name" value="Peptidase_S8/S53_dom_sf"/>
</dbReference>
<dbReference type="InterPro" id="IPR050131">
    <property type="entry name" value="Peptidase_S8_subtilisin-like"/>
</dbReference>
<proteinExistence type="inferred from homology"/>
<evidence type="ECO:0000313" key="9">
    <source>
        <dbReference type="Proteomes" id="UP000198282"/>
    </source>
</evidence>
<gene>
    <name evidence="8" type="ORF">SAMN05216276_10733</name>
</gene>
<dbReference type="RefSeq" id="WP_089212732.1">
    <property type="nucleotide sequence ID" value="NZ_FZOD01000073.1"/>
</dbReference>
<keyword evidence="9" id="KW-1185">Reference proteome</keyword>
<dbReference type="EMBL" id="FZOD01000073">
    <property type="protein sequence ID" value="SNT59463.1"/>
    <property type="molecule type" value="Genomic_DNA"/>
</dbReference>
<comment type="similarity">
    <text evidence="1 5">Belongs to the peptidase S8 family.</text>
</comment>
<evidence type="ECO:0000256" key="3">
    <source>
        <dbReference type="ARBA" id="ARBA00022801"/>
    </source>
</evidence>
<evidence type="ECO:0000256" key="1">
    <source>
        <dbReference type="ARBA" id="ARBA00011073"/>
    </source>
</evidence>
<name>A0A239NYC7_9ACTN</name>
<organism evidence="8 9">
    <name type="scientific">Streptosporangium subroseum</name>
    <dbReference type="NCBI Taxonomy" id="106412"/>
    <lineage>
        <taxon>Bacteria</taxon>
        <taxon>Bacillati</taxon>
        <taxon>Actinomycetota</taxon>
        <taxon>Actinomycetes</taxon>
        <taxon>Streptosporangiales</taxon>
        <taxon>Streptosporangiaceae</taxon>
        <taxon>Streptosporangium</taxon>
    </lineage>
</organism>
<dbReference type="PROSITE" id="PS51892">
    <property type="entry name" value="SUBTILASE"/>
    <property type="match status" value="1"/>
</dbReference>
<dbReference type="CDD" id="cd00306">
    <property type="entry name" value="Peptidases_S8_S53"/>
    <property type="match status" value="1"/>
</dbReference>
<dbReference type="PANTHER" id="PTHR43806">
    <property type="entry name" value="PEPTIDASE S8"/>
    <property type="match status" value="1"/>
</dbReference>
<dbReference type="PANTHER" id="PTHR43806:SF11">
    <property type="entry name" value="CEREVISIN-RELATED"/>
    <property type="match status" value="1"/>
</dbReference>
<feature type="active site" description="Charge relay system" evidence="5">
    <location>
        <position position="422"/>
    </location>
</feature>
<evidence type="ECO:0000313" key="8">
    <source>
        <dbReference type="EMBL" id="SNT59463.1"/>
    </source>
</evidence>
<feature type="domain" description="Peptidase S8/S53" evidence="7">
    <location>
        <begin position="156"/>
        <end position="449"/>
    </location>
</feature>
<keyword evidence="3 5" id="KW-0378">Hydrolase</keyword>
<dbReference type="Proteomes" id="UP000198282">
    <property type="component" value="Unassembled WGS sequence"/>
</dbReference>
<dbReference type="GO" id="GO:0004252">
    <property type="term" value="F:serine-type endopeptidase activity"/>
    <property type="evidence" value="ECO:0007669"/>
    <property type="project" value="UniProtKB-UniRule"/>
</dbReference>
<keyword evidence="4 5" id="KW-0720">Serine protease</keyword>